<protein>
    <submittedName>
        <fullName evidence="3">Uncharacterized protein</fullName>
    </submittedName>
</protein>
<evidence type="ECO:0000313" key="4">
    <source>
        <dbReference type="Proteomes" id="UP000235388"/>
    </source>
</evidence>
<sequence>MSALMSCMTASPLIEIPPESVKNLIASQMSLGKKQQQYGAMEDVDLKELARLCHPASWGHSLD</sequence>
<gene>
    <name evidence="3" type="ORF">PCANC_04585</name>
    <name evidence="1" type="ORF">PCANC_21546</name>
    <name evidence="2" type="ORF">PCASD_00040</name>
</gene>
<dbReference type="Proteomes" id="UP000235388">
    <property type="component" value="Unassembled WGS sequence"/>
</dbReference>
<comment type="caution">
    <text evidence="3">The sequence shown here is derived from an EMBL/GenBank/DDBJ whole genome shotgun (WGS) entry which is preliminary data.</text>
</comment>
<dbReference type="EMBL" id="PGCI01000001">
    <property type="protein sequence ID" value="PLW52416.1"/>
    <property type="molecule type" value="Genomic_DNA"/>
</dbReference>
<evidence type="ECO:0000313" key="2">
    <source>
        <dbReference type="EMBL" id="PLW52416.1"/>
    </source>
</evidence>
<dbReference type="AlphaFoldDB" id="A0A2N5W0F8"/>
<accession>A0A2N5W0F8</accession>
<organism evidence="3 4">
    <name type="scientific">Puccinia coronata f. sp. avenae</name>
    <dbReference type="NCBI Taxonomy" id="200324"/>
    <lineage>
        <taxon>Eukaryota</taxon>
        <taxon>Fungi</taxon>
        <taxon>Dikarya</taxon>
        <taxon>Basidiomycota</taxon>
        <taxon>Pucciniomycotina</taxon>
        <taxon>Pucciniomycetes</taxon>
        <taxon>Pucciniales</taxon>
        <taxon>Pucciniaceae</taxon>
        <taxon>Puccinia</taxon>
    </lineage>
</organism>
<dbReference type="EMBL" id="PGCJ01000029">
    <property type="protein sequence ID" value="PLW55705.1"/>
    <property type="molecule type" value="Genomic_DNA"/>
</dbReference>
<name>A0A2N5W0F8_9BASI</name>
<reference evidence="4 5" key="1">
    <citation type="submission" date="2017-11" db="EMBL/GenBank/DDBJ databases">
        <title>De novo assembly and phasing of dikaryotic genomes from two isolates of Puccinia coronata f. sp. avenae, the causal agent of oat crown rust.</title>
        <authorList>
            <person name="Miller M.E."/>
            <person name="Zhang Y."/>
            <person name="Omidvar V."/>
            <person name="Sperschneider J."/>
            <person name="Schwessinger B."/>
            <person name="Raley C."/>
            <person name="Palmer J.M."/>
            <person name="Garnica D."/>
            <person name="Upadhyaya N."/>
            <person name="Rathjen J."/>
            <person name="Taylor J.M."/>
            <person name="Park R.F."/>
            <person name="Dodds P.N."/>
            <person name="Hirsch C.D."/>
            <person name="Kianian S.F."/>
            <person name="Figueroa M."/>
        </authorList>
    </citation>
    <scope>NUCLEOTIDE SEQUENCE [LARGE SCALE GENOMIC DNA]</scope>
    <source>
        <strain evidence="3">12NC29</strain>
        <strain evidence="2">12SD80</strain>
    </source>
</reference>
<proteinExistence type="predicted"/>
<keyword evidence="4" id="KW-1185">Reference proteome</keyword>
<evidence type="ECO:0000313" key="3">
    <source>
        <dbReference type="EMBL" id="PLW55705.1"/>
    </source>
</evidence>
<evidence type="ECO:0000313" key="1">
    <source>
        <dbReference type="EMBL" id="PLW09898.1"/>
    </source>
</evidence>
<dbReference type="Proteomes" id="UP000235392">
    <property type="component" value="Unassembled WGS sequence"/>
</dbReference>
<evidence type="ECO:0000313" key="5">
    <source>
        <dbReference type="Proteomes" id="UP000235392"/>
    </source>
</evidence>
<dbReference type="EMBL" id="PGCJ01001083">
    <property type="protein sequence ID" value="PLW09898.1"/>
    <property type="molecule type" value="Genomic_DNA"/>
</dbReference>